<proteinExistence type="predicted"/>
<dbReference type="RefSeq" id="WP_026816897.1">
    <property type="nucleotide sequence ID" value="NZ_AUFF01000003.1"/>
</dbReference>
<dbReference type="Proteomes" id="UP000029391">
    <property type="component" value="Unassembled WGS sequence"/>
</dbReference>
<evidence type="ECO:0000313" key="2">
    <source>
        <dbReference type="Proteomes" id="UP000029391"/>
    </source>
</evidence>
<gene>
    <name evidence="1" type="ORF">P873_11105</name>
</gene>
<sequence length="91" mass="9733">MYIARQHDRFGDKSLNVVALEAPQGWFYVAEVVDPLDGSELRLRATHHAAFPSAVAALAQGMACAVCLAEDPLAPVDEDVEVAAVVRTLAD</sequence>
<accession>A0A091BES5</accession>
<keyword evidence="2" id="KW-1185">Reference proteome</keyword>
<organism evidence="1 2">
    <name type="scientific">Arenimonas composti TR7-09 = DSM 18010</name>
    <dbReference type="NCBI Taxonomy" id="1121013"/>
    <lineage>
        <taxon>Bacteria</taxon>
        <taxon>Pseudomonadati</taxon>
        <taxon>Pseudomonadota</taxon>
        <taxon>Gammaproteobacteria</taxon>
        <taxon>Lysobacterales</taxon>
        <taxon>Lysobacteraceae</taxon>
        <taxon>Arenimonas</taxon>
    </lineage>
</organism>
<reference evidence="1 2" key="1">
    <citation type="submission" date="2013-09" db="EMBL/GenBank/DDBJ databases">
        <title>Genome sequencing of Arenimonas composti.</title>
        <authorList>
            <person name="Chen F."/>
            <person name="Wang G."/>
        </authorList>
    </citation>
    <scope>NUCLEOTIDE SEQUENCE [LARGE SCALE GENOMIC DNA]</scope>
    <source>
        <strain evidence="1 2">TR7-09</strain>
    </source>
</reference>
<dbReference type="AlphaFoldDB" id="A0A091BES5"/>
<dbReference type="EMBL" id="AWXU01000037">
    <property type="protein sequence ID" value="KFN49314.1"/>
    <property type="molecule type" value="Genomic_DNA"/>
</dbReference>
<comment type="caution">
    <text evidence="1">The sequence shown here is derived from an EMBL/GenBank/DDBJ whole genome shotgun (WGS) entry which is preliminary data.</text>
</comment>
<protein>
    <submittedName>
        <fullName evidence="1">Uncharacterized protein</fullName>
    </submittedName>
</protein>
<name>A0A091BES5_9GAMM</name>
<dbReference type="STRING" id="1121013.GCA_000426365_01629"/>
<evidence type="ECO:0000313" key="1">
    <source>
        <dbReference type="EMBL" id="KFN49314.1"/>
    </source>
</evidence>